<name>A0A1M5BLQ0_9CLOT</name>
<dbReference type="EMBL" id="FQVG01000076">
    <property type="protein sequence ID" value="SHF43310.1"/>
    <property type="molecule type" value="Genomic_DNA"/>
</dbReference>
<evidence type="ECO:0000313" key="2">
    <source>
        <dbReference type="Proteomes" id="UP000184423"/>
    </source>
</evidence>
<protein>
    <submittedName>
        <fullName evidence="1">Uncharacterized protein</fullName>
    </submittedName>
</protein>
<proteinExistence type="predicted"/>
<reference evidence="2" key="1">
    <citation type="submission" date="2016-11" db="EMBL/GenBank/DDBJ databases">
        <authorList>
            <person name="Varghese N."/>
            <person name="Submissions S."/>
        </authorList>
    </citation>
    <scope>NUCLEOTIDE SEQUENCE [LARGE SCALE GENOMIC DNA]</scope>
    <source>
        <strain evidence="2">DSM 10124</strain>
    </source>
</reference>
<dbReference type="AlphaFoldDB" id="A0A1M5BLQ0"/>
<accession>A0A1M5BLQ0</accession>
<gene>
    <name evidence="1" type="ORF">SAMN02746091_02512</name>
</gene>
<sequence length="39" mass="4557">MGLQIIRKKFYGGYEEVVKELSCTEDLDETIDFFILEAL</sequence>
<organism evidence="1 2">
    <name type="scientific">Caloramator proteoclasticus DSM 10124</name>
    <dbReference type="NCBI Taxonomy" id="1121262"/>
    <lineage>
        <taxon>Bacteria</taxon>
        <taxon>Bacillati</taxon>
        <taxon>Bacillota</taxon>
        <taxon>Clostridia</taxon>
        <taxon>Eubacteriales</taxon>
        <taxon>Clostridiaceae</taxon>
        <taxon>Caloramator</taxon>
    </lineage>
</organism>
<evidence type="ECO:0000313" key="1">
    <source>
        <dbReference type="EMBL" id="SHF43310.1"/>
    </source>
</evidence>
<keyword evidence="2" id="KW-1185">Reference proteome</keyword>
<dbReference type="Proteomes" id="UP000184423">
    <property type="component" value="Unassembled WGS sequence"/>
</dbReference>